<protein>
    <submittedName>
        <fullName evidence="1">Uncharacterized protein</fullName>
    </submittedName>
</protein>
<accession>A0A3M6VK73</accession>
<reference evidence="3 4" key="1">
    <citation type="submission" date="2018-06" db="EMBL/GenBank/DDBJ databases">
        <title>Comparative genomics of downy mildews reveals potential adaptations to biotrophy.</title>
        <authorList>
            <person name="Fletcher K."/>
            <person name="Klosterman S.J."/>
            <person name="Derevnina L."/>
            <person name="Martin F."/>
            <person name="Koike S."/>
            <person name="Reyes Chin-Wo S."/>
            <person name="Mou B."/>
            <person name="Michelmore R."/>
        </authorList>
    </citation>
    <scope>NUCLEOTIDE SEQUENCE [LARGE SCALE GENOMIC DNA]</scope>
    <source>
        <strain evidence="2 4">R13</strain>
        <strain evidence="1 3">R14</strain>
    </source>
</reference>
<name>A0A3M6VK73_9STRA</name>
<organism evidence="1 3">
    <name type="scientific">Peronospora effusa</name>
    <dbReference type="NCBI Taxonomy" id="542832"/>
    <lineage>
        <taxon>Eukaryota</taxon>
        <taxon>Sar</taxon>
        <taxon>Stramenopiles</taxon>
        <taxon>Oomycota</taxon>
        <taxon>Peronosporomycetes</taxon>
        <taxon>Peronosporales</taxon>
        <taxon>Peronosporaceae</taxon>
        <taxon>Peronospora</taxon>
    </lineage>
</organism>
<dbReference type="EMBL" id="QKXF01000096">
    <property type="protein sequence ID" value="RQM17440.1"/>
    <property type="molecule type" value="Genomic_DNA"/>
</dbReference>
<dbReference type="Proteomes" id="UP000286097">
    <property type="component" value="Unassembled WGS sequence"/>
</dbReference>
<evidence type="ECO:0000313" key="3">
    <source>
        <dbReference type="Proteomes" id="UP000282087"/>
    </source>
</evidence>
<dbReference type="VEuPathDB" id="FungiDB:DD237_001422"/>
<evidence type="ECO:0000313" key="4">
    <source>
        <dbReference type="Proteomes" id="UP000286097"/>
    </source>
</evidence>
<dbReference type="AlphaFoldDB" id="A0A3M6VK73"/>
<evidence type="ECO:0000313" key="2">
    <source>
        <dbReference type="EMBL" id="RQM17440.1"/>
    </source>
</evidence>
<dbReference type="Proteomes" id="UP000282087">
    <property type="component" value="Unassembled WGS sequence"/>
</dbReference>
<evidence type="ECO:0000313" key="1">
    <source>
        <dbReference type="EMBL" id="RMX67154.1"/>
    </source>
</evidence>
<proteinExistence type="predicted"/>
<keyword evidence="3" id="KW-1185">Reference proteome</keyword>
<dbReference type="EMBL" id="QLLG01000175">
    <property type="protein sequence ID" value="RMX67154.1"/>
    <property type="molecule type" value="Genomic_DNA"/>
</dbReference>
<sequence>MTAAVAKKAVRWHKLPYTKFILHESKREYFQPFLIGGVQFPFVFYITYRNLSATLDSAAWVICGILPTRGATQEDKEKSNYWKRINGKFDYSHH</sequence>
<comment type="caution">
    <text evidence="1">The sequence shown here is derived from an EMBL/GenBank/DDBJ whole genome shotgun (WGS) entry which is preliminary data.</text>
</comment>
<gene>
    <name evidence="2" type="ORF">DD237_001422</name>
    <name evidence="1" type="ORF">DD238_001951</name>
</gene>